<feature type="active site" description="Proton acceptor" evidence="8">
    <location>
        <position position="19"/>
    </location>
</feature>
<evidence type="ECO:0000256" key="2">
    <source>
        <dbReference type="ARBA" id="ARBA00022555"/>
    </source>
</evidence>
<dbReference type="InterPro" id="IPR001328">
    <property type="entry name" value="Pept_tRNA_hydro"/>
</dbReference>
<dbReference type="InterPro" id="IPR018171">
    <property type="entry name" value="Pept_tRNA_hydro_CS"/>
</dbReference>
<comment type="catalytic activity">
    <reaction evidence="6 8 9">
        <text>an N-acyl-L-alpha-aminoacyl-tRNA + H2O = an N-acyl-L-amino acid + a tRNA + H(+)</text>
        <dbReference type="Rhea" id="RHEA:54448"/>
        <dbReference type="Rhea" id="RHEA-COMP:10123"/>
        <dbReference type="Rhea" id="RHEA-COMP:13883"/>
        <dbReference type="ChEBI" id="CHEBI:15377"/>
        <dbReference type="ChEBI" id="CHEBI:15378"/>
        <dbReference type="ChEBI" id="CHEBI:59874"/>
        <dbReference type="ChEBI" id="CHEBI:78442"/>
        <dbReference type="ChEBI" id="CHEBI:138191"/>
        <dbReference type="EC" id="3.1.1.29"/>
    </reaction>
</comment>
<evidence type="ECO:0000256" key="10">
    <source>
        <dbReference type="RuleBase" id="RU004320"/>
    </source>
</evidence>
<dbReference type="InterPro" id="IPR036416">
    <property type="entry name" value="Pept_tRNA_hydro_sf"/>
</dbReference>
<dbReference type="GO" id="GO:0072344">
    <property type="term" value="P:rescue of stalled ribosome"/>
    <property type="evidence" value="ECO:0007669"/>
    <property type="project" value="UniProtKB-UniRule"/>
</dbReference>
<feature type="site" description="Stabilizes the basic form of H active site to accept a proton" evidence="8">
    <location>
        <position position="91"/>
    </location>
</feature>
<comment type="function">
    <text evidence="8">Hydrolyzes ribosome-free peptidyl-tRNAs (with 1 or more amino acids incorporated), which drop off the ribosome during protein synthesis, or as a result of ribosome stalling.</text>
</comment>
<dbReference type="HOGENOM" id="CLU_062456_4_1_9"/>
<dbReference type="Gene3D" id="3.40.50.1470">
    <property type="entry name" value="Peptidyl-tRNA hydrolase"/>
    <property type="match status" value="1"/>
</dbReference>
<dbReference type="CDD" id="cd00462">
    <property type="entry name" value="PTH"/>
    <property type="match status" value="1"/>
</dbReference>
<feature type="site" description="Discriminates between blocked and unblocked aminoacyl-tRNA" evidence="8">
    <location>
        <position position="9"/>
    </location>
</feature>
<dbReference type="FunFam" id="3.40.50.1470:FF:000001">
    <property type="entry name" value="Peptidyl-tRNA hydrolase"/>
    <property type="match status" value="1"/>
</dbReference>
<keyword evidence="3 8" id="KW-0378">Hydrolase</keyword>
<feature type="binding site" evidence="8">
    <location>
        <position position="112"/>
    </location>
    <ligand>
        <name>tRNA</name>
        <dbReference type="ChEBI" id="CHEBI:17843"/>
    </ligand>
</feature>
<evidence type="ECO:0000256" key="9">
    <source>
        <dbReference type="RuleBase" id="RU000673"/>
    </source>
</evidence>
<evidence type="ECO:0000256" key="8">
    <source>
        <dbReference type="HAMAP-Rule" id="MF_00083"/>
    </source>
</evidence>
<dbReference type="HAMAP" id="MF_00083">
    <property type="entry name" value="Pept_tRNA_hydro_bact"/>
    <property type="match status" value="1"/>
</dbReference>
<comment type="similarity">
    <text evidence="5 8 10">Belongs to the PTH family.</text>
</comment>
<dbReference type="PROSITE" id="PS01195">
    <property type="entry name" value="PEPT_TRNA_HYDROL_1"/>
    <property type="match status" value="1"/>
</dbReference>
<dbReference type="GO" id="GO:0000049">
    <property type="term" value="F:tRNA binding"/>
    <property type="evidence" value="ECO:0007669"/>
    <property type="project" value="UniProtKB-UniRule"/>
</dbReference>
<protein>
    <recommendedName>
        <fullName evidence="7 8">Peptidyl-tRNA hydrolase</fullName>
        <shortName evidence="8">Pth</shortName>
        <ecNumber evidence="1 8">3.1.1.29</ecNumber>
    </recommendedName>
</protein>
<comment type="function">
    <text evidence="8">Catalyzes the release of premature peptidyl moieties from peptidyl-tRNA molecules trapped in stalled 50S ribosomal subunits, and thus maintains levels of free tRNAs and 50S ribosomes.</text>
</comment>
<proteinExistence type="inferred from homology"/>
<dbReference type="AlphaFoldDB" id="C8W306"/>
<gene>
    <name evidence="8" type="primary">pth</name>
    <name evidence="11" type="ordered locus">Dtox_0209</name>
</gene>
<dbReference type="eggNOG" id="COG0193">
    <property type="taxonomic scope" value="Bacteria"/>
</dbReference>
<keyword evidence="8" id="KW-0963">Cytoplasm</keyword>
<dbReference type="EMBL" id="CP001720">
    <property type="protein sequence ID" value="ACV61162.1"/>
    <property type="molecule type" value="Genomic_DNA"/>
</dbReference>
<dbReference type="PANTHER" id="PTHR17224:SF1">
    <property type="entry name" value="PEPTIDYL-TRNA HYDROLASE"/>
    <property type="match status" value="1"/>
</dbReference>
<dbReference type="OrthoDB" id="9800507at2"/>
<dbReference type="PROSITE" id="PS01196">
    <property type="entry name" value="PEPT_TRNA_HYDROL_2"/>
    <property type="match status" value="1"/>
</dbReference>
<keyword evidence="2 8" id="KW-0820">tRNA-binding</keyword>
<organism evidence="11 12">
    <name type="scientific">Desulfofarcimen acetoxidans (strain ATCC 49208 / DSM 771 / KCTC 5769 / VKM B-1644 / 5575)</name>
    <name type="common">Desulfotomaculum acetoxidans</name>
    <dbReference type="NCBI Taxonomy" id="485916"/>
    <lineage>
        <taxon>Bacteria</taxon>
        <taxon>Bacillati</taxon>
        <taxon>Bacillota</taxon>
        <taxon>Clostridia</taxon>
        <taxon>Eubacteriales</taxon>
        <taxon>Peptococcaceae</taxon>
        <taxon>Desulfofarcimen</taxon>
    </lineage>
</organism>
<feature type="binding site" evidence="8">
    <location>
        <position position="66"/>
    </location>
    <ligand>
        <name>tRNA</name>
        <dbReference type="ChEBI" id="CHEBI:17843"/>
    </ligand>
</feature>
<keyword evidence="12" id="KW-1185">Reference proteome</keyword>
<dbReference type="NCBIfam" id="TIGR00447">
    <property type="entry name" value="pth"/>
    <property type="match status" value="1"/>
</dbReference>
<name>C8W306_DESAS</name>
<comment type="subcellular location">
    <subcellularLocation>
        <location evidence="8">Cytoplasm</location>
    </subcellularLocation>
</comment>
<evidence type="ECO:0000256" key="1">
    <source>
        <dbReference type="ARBA" id="ARBA00013260"/>
    </source>
</evidence>
<dbReference type="SUPFAM" id="SSF53178">
    <property type="entry name" value="Peptidyl-tRNA hydrolase-like"/>
    <property type="match status" value="1"/>
</dbReference>
<evidence type="ECO:0000256" key="3">
    <source>
        <dbReference type="ARBA" id="ARBA00022801"/>
    </source>
</evidence>
<evidence type="ECO:0000313" key="12">
    <source>
        <dbReference type="Proteomes" id="UP000002217"/>
    </source>
</evidence>
<comment type="subunit">
    <text evidence="8">Monomer.</text>
</comment>
<dbReference type="Pfam" id="PF01195">
    <property type="entry name" value="Pept_tRNA_hydro"/>
    <property type="match status" value="1"/>
</dbReference>
<evidence type="ECO:0000256" key="5">
    <source>
        <dbReference type="ARBA" id="ARBA00038063"/>
    </source>
</evidence>
<dbReference type="GO" id="GO:0004045">
    <property type="term" value="F:peptidyl-tRNA hydrolase activity"/>
    <property type="evidence" value="ECO:0007669"/>
    <property type="project" value="UniProtKB-UniRule"/>
</dbReference>
<dbReference type="STRING" id="485916.Dtox_0209"/>
<keyword evidence="4 8" id="KW-0694">RNA-binding</keyword>
<sequence>MKLIVGLGNPGIEYRNTRHNIGFMVIDQLAEKYGVDVQKKMMRSVLGQGWLGSQKVILAKPLTYMNLSGQSVQALMNWYKLTAQELLVICDDLNLEAGHLRLRKKGSDGGHNGLKSIIQALGTSDFPRLRLGIGRPSHPGQEQVSFVLGKFAPQEAELLSQLIGRGEQAAAVWVENGIDAAMNEFNRSRREDKEDK</sequence>
<feature type="binding site" evidence="8">
    <location>
        <position position="14"/>
    </location>
    <ligand>
        <name>tRNA</name>
        <dbReference type="ChEBI" id="CHEBI:17843"/>
    </ligand>
</feature>
<evidence type="ECO:0000256" key="7">
    <source>
        <dbReference type="ARBA" id="ARBA00050038"/>
    </source>
</evidence>
<dbReference type="Proteomes" id="UP000002217">
    <property type="component" value="Chromosome"/>
</dbReference>
<dbReference type="EC" id="3.1.1.29" evidence="1 8"/>
<dbReference type="RefSeq" id="WP_015755883.1">
    <property type="nucleotide sequence ID" value="NC_013216.1"/>
</dbReference>
<dbReference type="PANTHER" id="PTHR17224">
    <property type="entry name" value="PEPTIDYL-TRNA HYDROLASE"/>
    <property type="match status" value="1"/>
</dbReference>
<evidence type="ECO:0000256" key="4">
    <source>
        <dbReference type="ARBA" id="ARBA00022884"/>
    </source>
</evidence>
<dbReference type="GO" id="GO:0006515">
    <property type="term" value="P:protein quality control for misfolded or incompletely synthesized proteins"/>
    <property type="evidence" value="ECO:0007669"/>
    <property type="project" value="UniProtKB-UniRule"/>
</dbReference>
<feature type="binding site" evidence="8">
    <location>
        <position position="64"/>
    </location>
    <ligand>
        <name>tRNA</name>
        <dbReference type="ChEBI" id="CHEBI:17843"/>
    </ligand>
</feature>
<dbReference type="KEGG" id="dae:Dtox_0209"/>
<accession>C8W306</accession>
<dbReference type="GO" id="GO:0005737">
    <property type="term" value="C:cytoplasm"/>
    <property type="evidence" value="ECO:0007669"/>
    <property type="project" value="UniProtKB-SubCell"/>
</dbReference>
<evidence type="ECO:0000313" key="11">
    <source>
        <dbReference type="EMBL" id="ACV61162.1"/>
    </source>
</evidence>
<reference evidence="11 12" key="1">
    <citation type="journal article" date="2009" name="Stand. Genomic Sci.">
        <title>Complete genome sequence of Desulfotomaculum acetoxidans type strain (5575).</title>
        <authorList>
            <person name="Spring S."/>
            <person name="Lapidus A."/>
            <person name="Schroder M."/>
            <person name="Gleim D."/>
            <person name="Sims D."/>
            <person name="Meincke L."/>
            <person name="Glavina Del Rio T."/>
            <person name="Tice H."/>
            <person name="Copeland A."/>
            <person name="Cheng J.F."/>
            <person name="Lucas S."/>
            <person name="Chen F."/>
            <person name="Nolan M."/>
            <person name="Bruce D."/>
            <person name="Goodwin L."/>
            <person name="Pitluck S."/>
            <person name="Ivanova N."/>
            <person name="Mavromatis K."/>
            <person name="Mikhailova N."/>
            <person name="Pati A."/>
            <person name="Chen A."/>
            <person name="Palaniappan K."/>
            <person name="Land M."/>
            <person name="Hauser L."/>
            <person name="Chang Y.J."/>
            <person name="Jeffries C.D."/>
            <person name="Chain P."/>
            <person name="Saunders E."/>
            <person name="Brettin T."/>
            <person name="Detter J.C."/>
            <person name="Goker M."/>
            <person name="Bristow J."/>
            <person name="Eisen J.A."/>
            <person name="Markowitz V."/>
            <person name="Hugenholtz P."/>
            <person name="Kyrpides N.C."/>
            <person name="Klenk H.P."/>
            <person name="Han C."/>
        </authorList>
    </citation>
    <scope>NUCLEOTIDE SEQUENCE [LARGE SCALE GENOMIC DNA]</scope>
    <source>
        <strain evidence="12">ATCC 49208 / DSM 771 / VKM B-1644</strain>
    </source>
</reference>
<evidence type="ECO:0000256" key="6">
    <source>
        <dbReference type="ARBA" id="ARBA00048707"/>
    </source>
</evidence>